<sequence length="220" mass="24838">MPDLYYKLSYSFGPQNTTVDVVFIDTIVLCGNTQDIQNGGFLDVIFTKQVDPEVPDDPEEADKQWAWIAEQLNSSTADYLFVAGHYPIYSISSHGPSKCLIEKLNPLLKRFGVNAYFAGHDHTLQHIREMDGEIAMTHFVSGGASRTDRSFAHKKSVPGYWLQFRYPSGWNPFSQLGFTSGAFMAVDVNADRAKFEFYKGSGTKLYETTVEPRRRKLLGE</sequence>
<organism evidence="4 5">
    <name type="scientific">Steinernema carpocapsae</name>
    <name type="common">Entomopathogenic nematode</name>
    <dbReference type="NCBI Taxonomy" id="34508"/>
    <lineage>
        <taxon>Eukaryota</taxon>
        <taxon>Metazoa</taxon>
        <taxon>Ecdysozoa</taxon>
        <taxon>Nematoda</taxon>
        <taxon>Chromadorea</taxon>
        <taxon>Rhabditida</taxon>
        <taxon>Tylenchina</taxon>
        <taxon>Panagrolaimomorpha</taxon>
        <taxon>Strongyloidoidea</taxon>
        <taxon>Steinernematidae</taxon>
        <taxon>Steinernema</taxon>
    </lineage>
</organism>
<dbReference type="Proteomes" id="UP000298663">
    <property type="component" value="Unassembled WGS sequence"/>
</dbReference>
<dbReference type="Pfam" id="PF00149">
    <property type="entry name" value="Metallophos"/>
    <property type="match status" value="1"/>
</dbReference>
<dbReference type="PANTHER" id="PTHR10161:SF14">
    <property type="entry name" value="TARTRATE-RESISTANT ACID PHOSPHATASE TYPE 5"/>
    <property type="match status" value="1"/>
</dbReference>
<protein>
    <recommendedName>
        <fullName evidence="3">Calcineurin-like phosphoesterase domain-containing protein</fullName>
    </recommendedName>
</protein>
<dbReference type="InterPro" id="IPR051558">
    <property type="entry name" value="Metallophosphoesterase_PAP"/>
</dbReference>
<dbReference type="SUPFAM" id="SSF56300">
    <property type="entry name" value="Metallo-dependent phosphatases"/>
    <property type="match status" value="1"/>
</dbReference>
<dbReference type="AlphaFoldDB" id="A0A4U5PDC6"/>
<dbReference type="GO" id="GO:0016787">
    <property type="term" value="F:hydrolase activity"/>
    <property type="evidence" value="ECO:0007669"/>
    <property type="project" value="UniProtKB-KW"/>
</dbReference>
<accession>A0A4U5PDC6</accession>
<proteinExistence type="predicted"/>
<evidence type="ECO:0000256" key="2">
    <source>
        <dbReference type="ARBA" id="ARBA00022801"/>
    </source>
</evidence>
<evidence type="ECO:0000256" key="1">
    <source>
        <dbReference type="ARBA" id="ARBA00022729"/>
    </source>
</evidence>
<dbReference type="PANTHER" id="PTHR10161">
    <property type="entry name" value="TARTRATE-RESISTANT ACID PHOSPHATASE TYPE 5"/>
    <property type="match status" value="1"/>
</dbReference>
<name>A0A4U5PDC6_STECR</name>
<dbReference type="STRING" id="34508.A0A4U5PDC6"/>
<gene>
    <name evidence="4" type="ORF">L596_008634</name>
</gene>
<dbReference type="EMBL" id="AZBU02000002">
    <property type="protein sequence ID" value="TKR94340.1"/>
    <property type="molecule type" value="Genomic_DNA"/>
</dbReference>
<comment type="caution">
    <text evidence="4">The sequence shown here is derived from an EMBL/GenBank/DDBJ whole genome shotgun (WGS) entry which is preliminary data.</text>
</comment>
<keyword evidence="2" id="KW-0378">Hydrolase</keyword>
<evidence type="ECO:0000313" key="5">
    <source>
        <dbReference type="Proteomes" id="UP000298663"/>
    </source>
</evidence>
<reference evidence="4 5" key="2">
    <citation type="journal article" date="2019" name="G3 (Bethesda)">
        <title>Hybrid Assembly of the Genome of the Entomopathogenic Nematode Steinernema carpocapsae Identifies the X-Chromosome.</title>
        <authorList>
            <person name="Serra L."/>
            <person name="Macchietto M."/>
            <person name="Macias-Munoz A."/>
            <person name="McGill C.J."/>
            <person name="Rodriguez I.M."/>
            <person name="Rodriguez B."/>
            <person name="Murad R."/>
            <person name="Mortazavi A."/>
        </authorList>
    </citation>
    <scope>NUCLEOTIDE SEQUENCE [LARGE SCALE GENOMIC DNA]</scope>
    <source>
        <strain evidence="4 5">ALL</strain>
    </source>
</reference>
<evidence type="ECO:0000313" key="4">
    <source>
        <dbReference type="EMBL" id="TKR94340.1"/>
    </source>
</evidence>
<keyword evidence="5" id="KW-1185">Reference proteome</keyword>
<evidence type="ECO:0000259" key="3">
    <source>
        <dbReference type="Pfam" id="PF00149"/>
    </source>
</evidence>
<dbReference type="InterPro" id="IPR004843">
    <property type="entry name" value="Calcineurin-like_PHP"/>
</dbReference>
<dbReference type="Gene3D" id="3.60.21.10">
    <property type="match status" value="1"/>
</dbReference>
<reference evidence="4 5" key="1">
    <citation type="journal article" date="2015" name="Genome Biol.">
        <title>Comparative genomics of Steinernema reveals deeply conserved gene regulatory networks.</title>
        <authorList>
            <person name="Dillman A.R."/>
            <person name="Macchietto M."/>
            <person name="Porter C.F."/>
            <person name="Rogers A."/>
            <person name="Williams B."/>
            <person name="Antoshechkin I."/>
            <person name="Lee M.M."/>
            <person name="Goodwin Z."/>
            <person name="Lu X."/>
            <person name="Lewis E.E."/>
            <person name="Goodrich-Blair H."/>
            <person name="Stock S.P."/>
            <person name="Adams B.J."/>
            <person name="Sternberg P.W."/>
            <person name="Mortazavi A."/>
        </authorList>
    </citation>
    <scope>NUCLEOTIDE SEQUENCE [LARGE SCALE GENOMIC DNA]</scope>
    <source>
        <strain evidence="4 5">ALL</strain>
    </source>
</reference>
<keyword evidence="1" id="KW-0732">Signal</keyword>
<dbReference type="InterPro" id="IPR029052">
    <property type="entry name" value="Metallo-depent_PP-like"/>
</dbReference>
<feature type="domain" description="Calcineurin-like phosphoesterase" evidence="3">
    <location>
        <begin position="35"/>
        <end position="123"/>
    </location>
</feature>
<dbReference type="OrthoDB" id="411211at2759"/>